<dbReference type="Gene3D" id="1.20.120.1240">
    <property type="entry name" value="Dynamin, middle domain"/>
    <property type="match status" value="1"/>
</dbReference>
<reference evidence="3 4" key="1">
    <citation type="submission" date="2021-06" db="EMBL/GenBank/DDBJ databases">
        <title>Chromosome-level genome assembly of the red-tail catfish (Hemibagrus wyckioides).</title>
        <authorList>
            <person name="Shao F."/>
        </authorList>
    </citation>
    <scope>NUCLEOTIDE SEQUENCE [LARGE SCALE GENOMIC DNA]</scope>
    <source>
        <strain evidence="3">EC202008001</strain>
        <tissue evidence="3">Blood</tissue>
    </source>
</reference>
<dbReference type="InterPro" id="IPR001394">
    <property type="entry name" value="Peptidase_C19_UCH"/>
</dbReference>
<gene>
    <name evidence="3" type="ORF">KOW79_006784</name>
</gene>
<feature type="region of interest" description="Disordered" evidence="1">
    <location>
        <begin position="707"/>
        <end position="739"/>
    </location>
</feature>
<dbReference type="PROSITE" id="PS00972">
    <property type="entry name" value="USP_1"/>
    <property type="match status" value="2"/>
</dbReference>
<feature type="compositionally biased region" description="Low complexity" evidence="1">
    <location>
        <begin position="719"/>
        <end position="738"/>
    </location>
</feature>
<dbReference type="InterPro" id="IPR018200">
    <property type="entry name" value="USP_CS"/>
</dbReference>
<dbReference type="Proteomes" id="UP000824219">
    <property type="component" value="Linkage Group LG07"/>
</dbReference>
<dbReference type="PROSITE" id="PS00973">
    <property type="entry name" value="USP_2"/>
    <property type="match status" value="1"/>
</dbReference>
<dbReference type="GO" id="GO:0005886">
    <property type="term" value="C:plasma membrane"/>
    <property type="evidence" value="ECO:0007669"/>
    <property type="project" value="TreeGrafter"/>
</dbReference>
<accession>A0A9D3SNF4</accession>
<dbReference type="GO" id="GO:0005525">
    <property type="term" value="F:GTP binding"/>
    <property type="evidence" value="ECO:0007669"/>
    <property type="project" value="UniProtKB-KW"/>
</dbReference>
<dbReference type="GO" id="GO:0003924">
    <property type="term" value="F:GTPase activity"/>
    <property type="evidence" value="ECO:0007669"/>
    <property type="project" value="TreeGrafter"/>
</dbReference>
<keyword evidence="4" id="KW-1185">Reference proteome</keyword>
<dbReference type="Pfam" id="PF00443">
    <property type="entry name" value="UCH"/>
    <property type="match status" value="2"/>
</dbReference>
<proteinExistence type="predicted"/>
<feature type="compositionally biased region" description="Low complexity" evidence="1">
    <location>
        <begin position="213"/>
        <end position="222"/>
    </location>
</feature>
<feature type="compositionally biased region" description="Polar residues" evidence="1">
    <location>
        <begin position="201"/>
        <end position="212"/>
    </location>
</feature>
<feature type="region of interest" description="Disordered" evidence="1">
    <location>
        <begin position="1"/>
        <end position="57"/>
    </location>
</feature>
<dbReference type="SUPFAM" id="SSF54001">
    <property type="entry name" value="Cysteine proteinases"/>
    <property type="match status" value="2"/>
</dbReference>
<dbReference type="InterPro" id="IPR027417">
    <property type="entry name" value="P-loop_NTPase"/>
</dbReference>
<dbReference type="GO" id="GO:0005874">
    <property type="term" value="C:microtubule"/>
    <property type="evidence" value="ECO:0007669"/>
    <property type="project" value="TreeGrafter"/>
</dbReference>
<dbReference type="Gene3D" id="3.90.70.10">
    <property type="entry name" value="Cysteine proteinases"/>
    <property type="match status" value="2"/>
</dbReference>
<dbReference type="GO" id="GO:0031623">
    <property type="term" value="P:receptor internalization"/>
    <property type="evidence" value="ECO:0007669"/>
    <property type="project" value="TreeGrafter"/>
</dbReference>
<dbReference type="GO" id="GO:0016185">
    <property type="term" value="P:synaptic vesicle budding from presynaptic endocytic zone membrane"/>
    <property type="evidence" value="ECO:0007669"/>
    <property type="project" value="TreeGrafter"/>
</dbReference>
<feature type="region of interest" description="Disordered" evidence="1">
    <location>
        <begin position="191"/>
        <end position="223"/>
    </location>
</feature>
<feature type="region of interest" description="Disordered" evidence="1">
    <location>
        <begin position="471"/>
        <end position="491"/>
    </location>
</feature>
<dbReference type="EMBL" id="JAHKSW010000007">
    <property type="protein sequence ID" value="KAG7330562.1"/>
    <property type="molecule type" value="Genomic_DNA"/>
</dbReference>
<name>A0A9D3SNF4_9TELE</name>
<dbReference type="PANTHER" id="PTHR11566:SF54">
    <property type="entry name" value="DYNAMIN-3"/>
    <property type="match status" value="1"/>
</dbReference>
<dbReference type="CDD" id="cd02257">
    <property type="entry name" value="Peptidase_C19"/>
    <property type="match status" value="1"/>
</dbReference>
<feature type="domain" description="USP" evidence="2">
    <location>
        <begin position="242"/>
        <end position="578"/>
    </location>
</feature>
<dbReference type="SUPFAM" id="SSF52540">
    <property type="entry name" value="P-loop containing nucleoside triphosphate hydrolases"/>
    <property type="match status" value="1"/>
</dbReference>
<dbReference type="AlphaFoldDB" id="A0A9D3SNF4"/>
<dbReference type="GO" id="GO:0008017">
    <property type="term" value="F:microtubule binding"/>
    <property type="evidence" value="ECO:0007669"/>
    <property type="project" value="TreeGrafter"/>
</dbReference>
<feature type="compositionally biased region" description="Basic residues" evidence="1">
    <location>
        <begin position="44"/>
        <end position="57"/>
    </location>
</feature>
<evidence type="ECO:0000313" key="3">
    <source>
        <dbReference type="EMBL" id="KAG7330562.1"/>
    </source>
</evidence>
<evidence type="ECO:0000259" key="2">
    <source>
        <dbReference type="PROSITE" id="PS50235"/>
    </source>
</evidence>
<dbReference type="GO" id="GO:0005737">
    <property type="term" value="C:cytoplasm"/>
    <property type="evidence" value="ECO:0007669"/>
    <property type="project" value="TreeGrafter"/>
</dbReference>
<dbReference type="PANTHER" id="PTHR11566">
    <property type="entry name" value="DYNAMIN"/>
    <property type="match status" value="1"/>
</dbReference>
<dbReference type="GO" id="GO:0004843">
    <property type="term" value="F:cysteine-type deubiquitinase activity"/>
    <property type="evidence" value="ECO:0007669"/>
    <property type="project" value="InterPro"/>
</dbReference>
<evidence type="ECO:0000313" key="4">
    <source>
        <dbReference type="Proteomes" id="UP000824219"/>
    </source>
</evidence>
<dbReference type="Pfam" id="PF01031">
    <property type="entry name" value="Dynamin_M"/>
    <property type="match status" value="3"/>
</dbReference>
<organism evidence="3 4">
    <name type="scientific">Hemibagrus wyckioides</name>
    <dbReference type="NCBI Taxonomy" id="337641"/>
    <lineage>
        <taxon>Eukaryota</taxon>
        <taxon>Metazoa</taxon>
        <taxon>Chordata</taxon>
        <taxon>Craniata</taxon>
        <taxon>Vertebrata</taxon>
        <taxon>Euteleostomi</taxon>
        <taxon>Actinopterygii</taxon>
        <taxon>Neopterygii</taxon>
        <taxon>Teleostei</taxon>
        <taxon>Ostariophysi</taxon>
        <taxon>Siluriformes</taxon>
        <taxon>Bagridae</taxon>
        <taxon>Hemibagrus</taxon>
    </lineage>
</organism>
<dbReference type="OrthoDB" id="289038at2759"/>
<dbReference type="InterPro" id="IPR000375">
    <property type="entry name" value="Dynamin_stalk"/>
</dbReference>
<feature type="compositionally biased region" description="Polar residues" evidence="1">
    <location>
        <begin position="14"/>
        <end position="28"/>
    </location>
</feature>
<feature type="domain" description="USP" evidence="2">
    <location>
        <begin position="758"/>
        <end position="1071"/>
    </location>
</feature>
<protein>
    <recommendedName>
        <fullName evidence="2">USP domain-containing protein</fullName>
    </recommendedName>
</protein>
<comment type="caution">
    <text evidence="3">The sequence shown here is derived from an EMBL/GenBank/DDBJ whole genome shotgun (WGS) entry which is preliminary data.</text>
</comment>
<sequence>MKSGTADPIEVYITKTQESPPVSVTSSERSTKATETSQTSEKSTKKKKQGGARKISRWCFWKKKSNVQPAAFTESSSESSEETPQMVLLKLLAGSTPGNTPKATEVKEPCIPKDLKRSFQTSLKSTVMEDRQEVMLHDHERKEERIMQYYWEDKLERLLQELNQLASDNQQKKSVTDLHAFSINSIPHRFSSKKMMPEGKTPSSDGQSQCPASSDSQSWTSDSFDENSMALSYIPENEELLGGLPNFGNNCYINASLQCLFTAEAFCEQLCNLLDNSNQNIEDTFIRCFAELSRIRKGSEPRYDTESILEALIESAAEINPEFTIDNQNDAHEFLCHCLTQMEEAGRWQGWQEDVHPRCPIKNNFMFQMRNIITCSSCGSQQKNKVDVFNHISLPLVYNSVDQCLYDAVNKASEIESKCTMCGGEYASSRWTFHTLPRFLVMQLNRFTLTKNYRVVKLNTPMDIQPELQIGACPPQSHTPGTENSKAEVRETGRKHLVRDRQRDTVMDEGGSTSTYRLISVLSHVGSSAQYGHYLSDCYSRSDQQWKTYNDEWVTPITEEDVLKKRSSVAYVLLYERDAHEFLCHCLTQMEESGQWQGWQEVEDPIDAQDVYFPIPDEEHYNMLQVQHIRGYIGVVNRSQMDIEGKKDIKAALAAERKFFLSHPSYRHLADSMGTPHLQKTLNQMECDDKEMRREISYTIKNIDGISSKKMMPEGKTPSSDGQSQSPASSDSQSWTSDSFDENSMALSYIPENEELLGGLPNFGNNCYVNASLQCLFTAEAFCEQLCNLLDNSNQNIEDTFIRCFAELSRIRKGSEPRYDTESILEALIESAAEINPEFTIDNQNDAHEFLCHCLTQMEESGQWQGWQEVEDPIDAQDVYFPIPDEEHYNMLQVQHIRGYIGVVNRSQKDIEGKKDILAAERKFFLSHPSYRHLADSMGTPHLQKTLNQMECDDKEMRREISYAIKNIHGIRTGLFTPDMAFEAIVKKQVVKLKEPCIKCIDLVIQELINTVRQCANKLGTFPMLREETERIVTSHIRERESRAKEQILLLIDVQLAYINTNHEDFIGFAK</sequence>
<dbReference type="GO" id="GO:0098793">
    <property type="term" value="C:presynapse"/>
    <property type="evidence" value="ECO:0007669"/>
    <property type="project" value="GOC"/>
</dbReference>
<dbReference type="InterPro" id="IPR028889">
    <property type="entry name" value="USP"/>
</dbReference>
<dbReference type="GO" id="GO:0016579">
    <property type="term" value="P:protein deubiquitination"/>
    <property type="evidence" value="ECO:0007669"/>
    <property type="project" value="InterPro"/>
</dbReference>
<dbReference type="InterPro" id="IPR022812">
    <property type="entry name" value="Dynamin"/>
</dbReference>
<dbReference type="InterPro" id="IPR038765">
    <property type="entry name" value="Papain-like_cys_pep_sf"/>
</dbReference>
<dbReference type="Gene3D" id="3.40.50.300">
    <property type="entry name" value="P-loop containing nucleotide triphosphate hydrolases"/>
    <property type="match status" value="1"/>
</dbReference>
<evidence type="ECO:0000256" key="1">
    <source>
        <dbReference type="SAM" id="MobiDB-lite"/>
    </source>
</evidence>
<dbReference type="PROSITE" id="PS50235">
    <property type="entry name" value="USP_3"/>
    <property type="match status" value="2"/>
</dbReference>